<evidence type="ECO:0000256" key="4">
    <source>
        <dbReference type="ARBA" id="ARBA00022737"/>
    </source>
</evidence>
<dbReference type="InterPro" id="IPR013106">
    <property type="entry name" value="Ig_V-set"/>
</dbReference>
<feature type="transmembrane region" description="Helical" evidence="10">
    <location>
        <begin position="194"/>
        <end position="216"/>
    </location>
</feature>
<comment type="caution">
    <text evidence="12">The sequence shown here is derived from an EMBL/GenBank/DDBJ whole genome shotgun (WGS) entry which is preliminary data.</text>
</comment>
<keyword evidence="3" id="KW-0732">Signal</keyword>
<keyword evidence="8" id="KW-0393">Immunoglobulin domain</keyword>
<feature type="domain" description="Ig-like" evidence="11">
    <location>
        <begin position="36"/>
        <end position="185"/>
    </location>
</feature>
<dbReference type="Gene3D" id="2.60.40.10">
    <property type="entry name" value="Immunoglobulins"/>
    <property type="match status" value="1"/>
</dbReference>
<proteinExistence type="predicted"/>
<comment type="subcellular location">
    <subcellularLocation>
        <location evidence="1">Membrane</location>
        <topology evidence="1">Single-pass type I membrane protein</topology>
    </subcellularLocation>
</comment>
<evidence type="ECO:0000313" key="12">
    <source>
        <dbReference type="EMBL" id="GCC29516.1"/>
    </source>
</evidence>
<dbReference type="InterPro" id="IPR013783">
    <property type="entry name" value="Ig-like_fold"/>
</dbReference>
<feature type="compositionally biased region" description="Polar residues" evidence="9">
    <location>
        <begin position="280"/>
        <end position="293"/>
    </location>
</feature>
<dbReference type="EMBL" id="BEZZ01000254">
    <property type="protein sequence ID" value="GCC29516.1"/>
    <property type="molecule type" value="Genomic_DNA"/>
</dbReference>
<evidence type="ECO:0000313" key="13">
    <source>
        <dbReference type="Proteomes" id="UP000287033"/>
    </source>
</evidence>
<dbReference type="OrthoDB" id="190835at2759"/>
<evidence type="ECO:0000256" key="1">
    <source>
        <dbReference type="ARBA" id="ARBA00004479"/>
    </source>
</evidence>
<dbReference type="PROSITE" id="PS50835">
    <property type="entry name" value="IG_LIKE"/>
    <property type="match status" value="1"/>
</dbReference>
<protein>
    <recommendedName>
        <fullName evidence="11">Ig-like domain-containing protein</fullName>
    </recommendedName>
</protein>
<gene>
    <name evidence="12" type="ORF">chiPu_0007958</name>
</gene>
<dbReference type="GO" id="GO:0030277">
    <property type="term" value="P:maintenance of gastrointestinal epithelium"/>
    <property type="evidence" value="ECO:0007669"/>
    <property type="project" value="InterPro"/>
</dbReference>
<feature type="non-terminal residue" evidence="12">
    <location>
        <position position="1"/>
    </location>
</feature>
<evidence type="ECO:0000256" key="2">
    <source>
        <dbReference type="ARBA" id="ARBA00022692"/>
    </source>
</evidence>
<keyword evidence="5 10" id="KW-1133">Transmembrane helix</keyword>
<dbReference type="Proteomes" id="UP000287033">
    <property type="component" value="Unassembled WGS sequence"/>
</dbReference>
<feature type="compositionally biased region" description="Low complexity" evidence="9">
    <location>
        <begin position="251"/>
        <end position="264"/>
    </location>
</feature>
<organism evidence="12 13">
    <name type="scientific">Chiloscyllium punctatum</name>
    <name type="common">Brownbanded bambooshark</name>
    <name type="synonym">Hemiscyllium punctatum</name>
    <dbReference type="NCBI Taxonomy" id="137246"/>
    <lineage>
        <taxon>Eukaryota</taxon>
        <taxon>Metazoa</taxon>
        <taxon>Chordata</taxon>
        <taxon>Craniata</taxon>
        <taxon>Vertebrata</taxon>
        <taxon>Chondrichthyes</taxon>
        <taxon>Elasmobranchii</taxon>
        <taxon>Galeomorphii</taxon>
        <taxon>Galeoidea</taxon>
        <taxon>Orectolobiformes</taxon>
        <taxon>Hemiscylliidae</taxon>
        <taxon>Chiloscyllium</taxon>
    </lineage>
</organism>
<feature type="compositionally biased region" description="Basic and acidic residues" evidence="9">
    <location>
        <begin position="225"/>
        <end position="241"/>
    </location>
</feature>
<name>A0A401SGH5_CHIPU</name>
<dbReference type="InterPro" id="IPR007110">
    <property type="entry name" value="Ig-like_dom"/>
</dbReference>
<dbReference type="PANTHER" id="PTHR44974">
    <property type="entry name" value="V-SET AND IMMUNOGLOBULIN DOMAIN-CONTAINING PROTEIN 1"/>
    <property type="match status" value="1"/>
</dbReference>
<keyword evidence="6 10" id="KW-0472">Membrane</keyword>
<accession>A0A401SGH5</accession>
<sequence>DFILCCFMVLINASMLTLRFRLLMTLIAFSGCVFAVEVTVKYNHLNATEGGNVTLQCTYTTTVDNLSELNIQWTFLGTTTKKPKQQTSCATGYNVDDNSVMLCPKTVHMFDRRGLCSWQHQIYFSEGKQIYINEEFKGRLVATHAPGNASITIEKLRPSDTGNYLCQVDNPPDFDGTNIRSIVLTVLASENDHIIGAIIGAILAAIVIGAIVWVIAKKTKKKAKKNMEKDTEFQVKQEPRKASTTYASVPTDDASAAATNATDAQLSEASEVHSHPNETPLLSENVVPSGTEKTPNEEIEGVGTHAV</sequence>
<dbReference type="InterPro" id="IPR029861">
    <property type="entry name" value="VSIG1"/>
</dbReference>
<evidence type="ECO:0000259" key="11">
    <source>
        <dbReference type="PROSITE" id="PS50835"/>
    </source>
</evidence>
<dbReference type="PANTHER" id="PTHR44974:SF1">
    <property type="entry name" value="V-SET AND IMMUNOGLOBULIN DOMAIN-CONTAINING PROTEIN 1"/>
    <property type="match status" value="1"/>
</dbReference>
<evidence type="ECO:0000256" key="8">
    <source>
        <dbReference type="ARBA" id="ARBA00023319"/>
    </source>
</evidence>
<dbReference type="Pfam" id="PF07686">
    <property type="entry name" value="V-set"/>
    <property type="match status" value="1"/>
</dbReference>
<dbReference type="STRING" id="137246.A0A401SGH5"/>
<dbReference type="SUPFAM" id="SSF48726">
    <property type="entry name" value="Immunoglobulin"/>
    <property type="match status" value="1"/>
</dbReference>
<keyword evidence="4" id="KW-0677">Repeat</keyword>
<evidence type="ECO:0000256" key="6">
    <source>
        <dbReference type="ARBA" id="ARBA00023136"/>
    </source>
</evidence>
<keyword evidence="13" id="KW-1185">Reference proteome</keyword>
<reference evidence="12 13" key="1">
    <citation type="journal article" date="2018" name="Nat. Ecol. Evol.">
        <title>Shark genomes provide insights into elasmobranch evolution and the origin of vertebrates.</title>
        <authorList>
            <person name="Hara Y"/>
            <person name="Yamaguchi K"/>
            <person name="Onimaru K"/>
            <person name="Kadota M"/>
            <person name="Koyanagi M"/>
            <person name="Keeley SD"/>
            <person name="Tatsumi K"/>
            <person name="Tanaka K"/>
            <person name="Motone F"/>
            <person name="Kageyama Y"/>
            <person name="Nozu R"/>
            <person name="Adachi N"/>
            <person name="Nishimura O"/>
            <person name="Nakagawa R"/>
            <person name="Tanegashima C"/>
            <person name="Kiyatake I"/>
            <person name="Matsumoto R"/>
            <person name="Murakumo K"/>
            <person name="Nishida K"/>
            <person name="Terakita A"/>
            <person name="Kuratani S"/>
            <person name="Sato K"/>
            <person name="Hyodo S Kuraku.S."/>
        </authorList>
    </citation>
    <scope>NUCLEOTIDE SEQUENCE [LARGE SCALE GENOMIC DNA]</scope>
</reference>
<evidence type="ECO:0000256" key="5">
    <source>
        <dbReference type="ARBA" id="ARBA00022989"/>
    </source>
</evidence>
<evidence type="ECO:0000256" key="10">
    <source>
        <dbReference type="SAM" id="Phobius"/>
    </source>
</evidence>
<evidence type="ECO:0000256" key="3">
    <source>
        <dbReference type="ARBA" id="ARBA00022729"/>
    </source>
</evidence>
<dbReference type="GO" id="GO:0016323">
    <property type="term" value="C:basolateral plasma membrane"/>
    <property type="evidence" value="ECO:0007669"/>
    <property type="project" value="TreeGrafter"/>
</dbReference>
<keyword evidence="2 10" id="KW-0812">Transmembrane</keyword>
<dbReference type="InterPro" id="IPR003599">
    <property type="entry name" value="Ig_sub"/>
</dbReference>
<keyword evidence="7" id="KW-1015">Disulfide bond</keyword>
<feature type="region of interest" description="Disordered" evidence="9">
    <location>
        <begin position="225"/>
        <end position="307"/>
    </location>
</feature>
<evidence type="ECO:0000256" key="7">
    <source>
        <dbReference type="ARBA" id="ARBA00023157"/>
    </source>
</evidence>
<dbReference type="GO" id="GO:0003382">
    <property type="term" value="P:epithelial cell morphogenesis"/>
    <property type="evidence" value="ECO:0007669"/>
    <property type="project" value="InterPro"/>
</dbReference>
<evidence type="ECO:0000256" key="9">
    <source>
        <dbReference type="SAM" id="MobiDB-lite"/>
    </source>
</evidence>
<dbReference type="AlphaFoldDB" id="A0A401SGH5"/>
<dbReference type="SMART" id="SM00409">
    <property type="entry name" value="IG"/>
    <property type="match status" value="1"/>
</dbReference>
<dbReference type="InterPro" id="IPR036179">
    <property type="entry name" value="Ig-like_dom_sf"/>
</dbReference>